<protein>
    <submittedName>
        <fullName evidence="2">Uncharacterized protein</fullName>
    </submittedName>
</protein>
<evidence type="ECO:0000313" key="3">
    <source>
        <dbReference type="Proteomes" id="UP000703661"/>
    </source>
</evidence>
<comment type="caution">
    <text evidence="2">The sequence shown here is derived from an EMBL/GenBank/DDBJ whole genome shotgun (WGS) entry which is preliminary data.</text>
</comment>
<feature type="region of interest" description="Disordered" evidence="1">
    <location>
        <begin position="21"/>
        <end position="45"/>
    </location>
</feature>
<feature type="non-terminal residue" evidence="2">
    <location>
        <position position="1"/>
    </location>
</feature>
<reference evidence="2" key="1">
    <citation type="journal article" date="2020" name="Fungal Divers.">
        <title>Resolving the Mortierellaceae phylogeny through synthesis of multi-gene phylogenetics and phylogenomics.</title>
        <authorList>
            <person name="Vandepol N."/>
            <person name="Liber J."/>
            <person name="Desiro A."/>
            <person name="Na H."/>
            <person name="Kennedy M."/>
            <person name="Barry K."/>
            <person name="Grigoriev I.V."/>
            <person name="Miller A.N."/>
            <person name="O'Donnell K."/>
            <person name="Stajich J.E."/>
            <person name="Bonito G."/>
        </authorList>
    </citation>
    <scope>NUCLEOTIDE SEQUENCE</scope>
    <source>
        <strain evidence="2">NRRL 2769</strain>
    </source>
</reference>
<evidence type="ECO:0000313" key="2">
    <source>
        <dbReference type="EMBL" id="KAG0006638.1"/>
    </source>
</evidence>
<name>A0A9P6ML58_9FUNG</name>
<dbReference type="AlphaFoldDB" id="A0A9P6ML58"/>
<keyword evidence="3" id="KW-1185">Reference proteome</keyword>
<evidence type="ECO:0000256" key="1">
    <source>
        <dbReference type="SAM" id="MobiDB-lite"/>
    </source>
</evidence>
<dbReference type="EMBL" id="JAAAID010002578">
    <property type="protein sequence ID" value="KAG0006638.1"/>
    <property type="molecule type" value="Genomic_DNA"/>
</dbReference>
<gene>
    <name evidence="2" type="ORF">BGZ80_005189</name>
</gene>
<dbReference type="Proteomes" id="UP000703661">
    <property type="component" value="Unassembled WGS sequence"/>
</dbReference>
<organism evidence="2 3">
    <name type="scientific">Entomortierella chlamydospora</name>
    <dbReference type="NCBI Taxonomy" id="101097"/>
    <lineage>
        <taxon>Eukaryota</taxon>
        <taxon>Fungi</taxon>
        <taxon>Fungi incertae sedis</taxon>
        <taxon>Mucoromycota</taxon>
        <taxon>Mortierellomycotina</taxon>
        <taxon>Mortierellomycetes</taxon>
        <taxon>Mortierellales</taxon>
        <taxon>Mortierellaceae</taxon>
        <taxon>Entomortierella</taxon>
    </lineage>
</organism>
<accession>A0A9P6ML58</accession>
<sequence length="126" mass="13630">MSEKNIDGSARARTIKYDDVIMSPPPSYVSSTLNSSDDQNPLSNTQHAVESYYQAYPVGVIGGGGRHIRHNSNTNAPFTDVDLTPPGATSETGNPSVVVCVMDKVKDDDTKRRARIPMAMICFILG</sequence>
<feature type="compositionally biased region" description="Polar residues" evidence="1">
    <location>
        <begin position="28"/>
        <end position="45"/>
    </location>
</feature>
<proteinExistence type="predicted"/>
<dbReference type="OrthoDB" id="2425542at2759"/>